<organismHost>
    <name type="scientific">Vertebrata</name>
    <name type="common">vertebrates</name>
    <dbReference type="NCBI Taxonomy" id="7742"/>
</organismHost>
<feature type="domain" description="PRANC" evidence="4">
    <location>
        <begin position="602"/>
        <end position="697"/>
    </location>
</feature>
<feature type="repeat" description="ANK" evidence="3">
    <location>
        <begin position="63"/>
        <end position="95"/>
    </location>
</feature>
<evidence type="ECO:0000256" key="3">
    <source>
        <dbReference type="PROSITE-ProRule" id="PRU00023"/>
    </source>
</evidence>
<evidence type="ECO:0000313" key="6">
    <source>
        <dbReference type="Proteomes" id="UP000515929"/>
    </source>
</evidence>
<evidence type="ECO:0000256" key="2">
    <source>
        <dbReference type="ARBA" id="ARBA00023043"/>
    </source>
</evidence>
<organism evidence="5 6">
    <name type="scientific">Fowlpox virus</name>
    <name type="common">FPV</name>
    <dbReference type="NCBI Taxonomy" id="10261"/>
    <lineage>
        <taxon>Viruses</taxon>
        <taxon>Varidnaviria</taxon>
        <taxon>Bamfordvirae</taxon>
        <taxon>Nucleocytoviricota</taxon>
        <taxon>Pokkesviricetes</taxon>
        <taxon>Chitovirales</taxon>
        <taxon>Poxviridae</taxon>
        <taxon>Chordopoxvirinae</taxon>
        <taxon>Avipoxvirus</taxon>
        <taxon>Avipoxvirus fowlpox</taxon>
    </lineage>
</organism>
<dbReference type="InterPro" id="IPR018272">
    <property type="entry name" value="PRANC_domain"/>
</dbReference>
<dbReference type="PANTHER" id="PTHR24198">
    <property type="entry name" value="ANKYRIN REPEAT AND PROTEIN KINASE DOMAIN-CONTAINING PROTEIN"/>
    <property type="match status" value="1"/>
</dbReference>
<dbReference type="PROSITE" id="PS50297">
    <property type="entry name" value="ANK_REP_REGION"/>
    <property type="match status" value="5"/>
</dbReference>
<keyword evidence="2 3" id="KW-0040">ANK repeat</keyword>
<dbReference type="Pfam" id="PF13637">
    <property type="entry name" value="Ank_4"/>
    <property type="match status" value="2"/>
</dbReference>
<evidence type="ECO:0000256" key="1">
    <source>
        <dbReference type="ARBA" id="ARBA00022737"/>
    </source>
</evidence>
<dbReference type="SMART" id="SM00248">
    <property type="entry name" value="ANK"/>
    <property type="match status" value="12"/>
</dbReference>
<evidence type="ECO:0000259" key="4">
    <source>
        <dbReference type="Pfam" id="PF09372"/>
    </source>
</evidence>
<feature type="repeat" description="ANK" evidence="3">
    <location>
        <begin position="270"/>
        <end position="302"/>
    </location>
</feature>
<dbReference type="PROSITE" id="PS50088">
    <property type="entry name" value="ANK_REPEAT"/>
    <property type="match status" value="6"/>
</dbReference>
<evidence type="ECO:0000313" key="5">
    <source>
        <dbReference type="EMBL" id="ART91452.1"/>
    </source>
</evidence>
<feature type="repeat" description="ANK" evidence="3">
    <location>
        <begin position="494"/>
        <end position="526"/>
    </location>
</feature>
<feature type="repeat" description="ANK" evidence="3">
    <location>
        <begin position="395"/>
        <end position="427"/>
    </location>
</feature>
<sequence>MNSYIKNHCYLCITQEKIMTLTYKYSTMDRLLSLHNILKENNVDRLRELIESDKDVINMYDSNRLLPLHIAIEHSDIEIVEMLLDNNAVINGGETIKTHPINIAMILAGGRMMLYNDNKPVKPSKRIRRLLTVNNTEKYTKIVKLLIKHGADLKMVCRSYVLDFYKGGSYCIKTGYAIGYSYFSTIPLCQILWEETKHPSLYYMRRITIKCAIRAVNIELVKHFISNNLLADTDTALEDYFLEAVKTNSPKMVKLFLDSGIDINSTICENSHTALYHAVEQENVTLVTLLLNHGADPDIGDIYSMLKYAIMSSKHGVKLFNILVKNGARIRCCNDILIEAICKRYYSIISYILSLPVNYLPISILCMCIYELRNLPITRKLLKKIKDINVSCDACNMYPIHAAVSINTSRLTRLLINKGADVNVRNRYGKTPIHLACMYSKIGNIKVLIKNGANVNERDNYGITPLMICSREGKVSNMEYLLANGADVNQTDYDKNTALTYAIRNKSKECTRVLLEHGADMCFMNRFHTPITINKTHDNPAVFLAVIYLYFSVINDSSIRNKQGFVRNMRFVNNHKETKSLKDEIENELSIMKDNVFYTGDKKISLYDVLILDKLDDLANTIKRIRRIDLKQIIIFRRFIKKHIKYMEKRNSAIESVLSIINEYTSKDHLSRWWLLSPEIHRVIVSNLSMEDLKTISGYY</sequence>
<dbReference type="InterPro" id="IPR002110">
    <property type="entry name" value="Ankyrin_rpt"/>
</dbReference>
<keyword evidence="1" id="KW-0677">Repeat</keyword>
<accession>A0A7G0WXX7</accession>
<dbReference type="Gene3D" id="1.25.40.20">
    <property type="entry name" value="Ankyrin repeat-containing domain"/>
    <property type="match status" value="4"/>
</dbReference>
<dbReference type="Pfam" id="PF09372">
    <property type="entry name" value="PRANC"/>
    <property type="match status" value="1"/>
</dbReference>
<dbReference type="Pfam" id="PF12796">
    <property type="entry name" value="Ank_2"/>
    <property type="match status" value="2"/>
</dbReference>
<reference evidence="5 6" key="1">
    <citation type="submission" date="2016-05" db="EMBL/GenBank/DDBJ databases">
        <title>The analysis of a fowlpox virus genome sequence.</title>
        <authorList>
            <person name="Zhao Y."/>
            <person name="Liu S."/>
        </authorList>
    </citation>
    <scope>NUCLEOTIDE SEQUENCE [LARGE SCALE GENOMIC DNA]</scope>
    <source>
        <strain evidence="5 6">NX10</strain>
    </source>
</reference>
<proteinExistence type="predicted"/>
<dbReference type="Proteomes" id="UP000515929">
    <property type="component" value="Segment"/>
</dbReference>
<feature type="repeat" description="ANK" evidence="3">
    <location>
        <begin position="461"/>
        <end position="493"/>
    </location>
</feature>
<name>A0A7G0WXX7_FOWPV</name>
<gene>
    <name evidence="5" type="primary">ORF018</name>
</gene>
<dbReference type="InterPro" id="IPR036770">
    <property type="entry name" value="Ankyrin_rpt-contain_sf"/>
</dbReference>
<dbReference type="EMBL" id="KX196452">
    <property type="protein sequence ID" value="ART91452.1"/>
    <property type="molecule type" value="Genomic_DNA"/>
</dbReference>
<dbReference type="SUPFAM" id="SSF48403">
    <property type="entry name" value="Ankyrin repeat"/>
    <property type="match status" value="3"/>
</dbReference>
<protein>
    <submittedName>
        <fullName evidence="5">Ankyrin repeat family protein</fullName>
    </submittedName>
</protein>
<dbReference type="PANTHER" id="PTHR24198:SF165">
    <property type="entry name" value="ANKYRIN REPEAT-CONTAINING PROTEIN-RELATED"/>
    <property type="match status" value="1"/>
</dbReference>
<feature type="repeat" description="ANK" evidence="3">
    <location>
        <begin position="428"/>
        <end position="460"/>
    </location>
</feature>